<evidence type="ECO:0000256" key="4">
    <source>
        <dbReference type="ARBA" id="ARBA00022833"/>
    </source>
</evidence>
<dbReference type="GO" id="GO:0008270">
    <property type="term" value="F:zinc ion binding"/>
    <property type="evidence" value="ECO:0007669"/>
    <property type="project" value="UniProtKB-KW"/>
</dbReference>
<dbReference type="GO" id="GO:0003677">
    <property type="term" value="F:DNA binding"/>
    <property type="evidence" value="ECO:0007669"/>
    <property type="project" value="UniProtKB-KW"/>
</dbReference>
<accession>A0A7W0HJB9</accession>
<sequence>MAQKDYYKILGVDKSASQEDIKKAYRKLAMKYHPDHSSGSKENEEKFKEISEAYAVLSDPEKRKQYDTYGDEDFRQRYSQDDIFRDVDLGDILREFGFGGGGGGSFFSFGGGRGRSGQKGRFSFDPESMFGFGDAAGGRQQQGMEAKGRDVETELPLTLQEIATGVTKTVSVQTPSGKTETLTVKIPKGLIDGKKVRLAGRGQPSPYGGPSGDMYIRSKIVADRVFSNEGFDIYVNRDIRLTEALLGTSVTVPTVDGGQINMKIPPGAQPKSKLRVAGRGLPHMRGSGRGDMYVVVNVKMPKKLSKKQKELVDSLAETGL</sequence>
<keyword evidence="5" id="KW-0143">Chaperone</keyword>
<dbReference type="PANTHER" id="PTHR43096:SF48">
    <property type="entry name" value="CHAPERONE PROTEIN DNAJ"/>
    <property type="match status" value="1"/>
</dbReference>
<keyword evidence="4" id="KW-0862">Zinc</keyword>
<organism evidence="7 8">
    <name type="scientific">Desulfosalsimonas propionicica</name>
    <dbReference type="NCBI Taxonomy" id="332175"/>
    <lineage>
        <taxon>Bacteria</taxon>
        <taxon>Pseudomonadati</taxon>
        <taxon>Thermodesulfobacteriota</taxon>
        <taxon>Desulfobacteria</taxon>
        <taxon>Desulfobacterales</taxon>
        <taxon>Desulfosalsimonadaceae</taxon>
        <taxon>Desulfosalsimonas</taxon>
    </lineage>
</organism>
<dbReference type="EMBL" id="JACDUS010000001">
    <property type="protein sequence ID" value="MBA2880025.1"/>
    <property type="molecule type" value="Genomic_DNA"/>
</dbReference>
<feature type="domain" description="J" evidence="6">
    <location>
        <begin position="5"/>
        <end position="70"/>
    </location>
</feature>
<evidence type="ECO:0000256" key="5">
    <source>
        <dbReference type="ARBA" id="ARBA00023186"/>
    </source>
</evidence>
<name>A0A7W0HJB9_9BACT</name>
<proteinExistence type="predicted"/>
<evidence type="ECO:0000313" key="7">
    <source>
        <dbReference type="EMBL" id="MBA2880025.1"/>
    </source>
</evidence>
<dbReference type="PROSITE" id="PS50076">
    <property type="entry name" value="DNAJ_2"/>
    <property type="match status" value="1"/>
</dbReference>
<dbReference type="Pfam" id="PF00226">
    <property type="entry name" value="DnaJ"/>
    <property type="match status" value="1"/>
</dbReference>
<dbReference type="GO" id="GO:0005737">
    <property type="term" value="C:cytoplasm"/>
    <property type="evidence" value="ECO:0007669"/>
    <property type="project" value="TreeGrafter"/>
</dbReference>
<dbReference type="GO" id="GO:0051082">
    <property type="term" value="F:unfolded protein binding"/>
    <property type="evidence" value="ECO:0007669"/>
    <property type="project" value="InterPro"/>
</dbReference>
<evidence type="ECO:0000256" key="3">
    <source>
        <dbReference type="ARBA" id="ARBA00022771"/>
    </source>
</evidence>
<keyword evidence="8" id="KW-1185">Reference proteome</keyword>
<dbReference type="InterPro" id="IPR001623">
    <property type="entry name" value="DnaJ_domain"/>
</dbReference>
<dbReference type="Gene3D" id="2.60.260.20">
    <property type="entry name" value="Urease metallochaperone UreE, N-terminal domain"/>
    <property type="match status" value="2"/>
</dbReference>
<evidence type="ECO:0000313" key="8">
    <source>
        <dbReference type="Proteomes" id="UP000525298"/>
    </source>
</evidence>
<protein>
    <submittedName>
        <fullName evidence="7">Curved DNA-binding protein</fullName>
    </submittedName>
</protein>
<dbReference type="InterPro" id="IPR008971">
    <property type="entry name" value="HSP40/DnaJ_pept-bd"/>
</dbReference>
<keyword evidence="1" id="KW-0479">Metal-binding</keyword>
<dbReference type="InterPro" id="IPR002939">
    <property type="entry name" value="DnaJ_C"/>
</dbReference>
<reference evidence="7 8" key="1">
    <citation type="submission" date="2020-07" db="EMBL/GenBank/DDBJ databases">
        <title>Genomic Encyclopedia of Type Strains, Phase IV (KMG-IV): sequencing the most valuable type-strain genomes for metagenomic binning, comparative biology and taxonomic classification.</title>
        <authorList>
            <person name="Goeker M."/>
        </authorList>
    </citation>
    <scope>NUCLEOTIDE SEQUENCE [LARGE SCALE GENOMIC DNA]</scope>
    <source>
        <strain evidence="7 8">DSM 17721</strain>
    </source>
</reference>
<dbReference type="GO" id="GO:0042026">
    <property type="term" value="P:protein refolding"/>
    <property type="evidence" value="ECO:0007669"/>
    <property type="project" value="TreeGrafter"/>
</dbReference>
<dbReference type="PANTHER" id="PTHR43096">
    <property type="entry name" value="DNAJ HOMOLOG 1, MITOCHONDRIAL-RELATED"/>
    <property type="match status" value="1"/>
</dbReference>
<gene>
    <name evidence="7" type="ORF">HNR65_000332</name>
</gene>
<dbReference type="PROSITE" id="PS00636">
    <property type="entry name" value="DNAJ_1"/>
    <property type="match status" value="1"/>
</dbReference>
<evidence type="ECO:0000256" key="2">
    <source>
        <dbReference type="ARBA" id="ARBA00022737"/>
    </source>
</evidence>
<dbReference type="Proteomes" id="UP000525298">
    <property type="component" value="Unassembled WGS sequence"/>
</dbReference>
<dbReference type="PRINTS" id="PR00625">
    <property type="entry name" value="JDOMAIN"/>
</dbReference>
<dbReference type="CDD" id="cd06257">
    <property type="entry name" value="DnaJ"/>
    <property type="match status" value="1"/>
</dbReference>
<dbReference type="SMART" id="SM00271">
    <property type="entry name" value="DnaJ"/>
    <property type="match status" value="1"/>
</dbReference>
<evidence type="ECO:0000259" key="6">
    <source>
        <dbReference type="PROSITE" id="PS50076"/>
    </source>
</evidence>
<dbReference type="Gene3D" id="1.10.287.110">
    <property type="entry name" value="DnaJ domain"/>
    <property type="match status" value="1"/>
</dbReference>
<keyword evidence="7" id="KW-0238">DNA-binding</keyword>
<dbReference type="InterPro" id="IPR036869">
    <property type="entry name" value="J_dom_sf"/>
</dbReference>
<evidence type="ECO:0000256" key="1">
    <source>
        <dbReference type="ARBA" id="ARBA00022723"/>
    </source>
</evidence>
<keyword evidence="3" id="KW-0863">Zinc-finger</keyword>
<dbReference type="RefSeq" id="WP_181549699.1">
    <property type="nucleotide sequence ID" value="NZ_JACDUS010000001.1"/>
</dbReference>
<comment type="caution">
    <text evidence="7">The sequence shown here is derived from an EMBL/GenBank/DDBJ whole genome shotgun (WGS) entry which is preliminary data.</text>
</comment>
<dbReference type="SUPFAM" id="SSF46565">
    <property type="entry name" value="Chaperone J-domain"/>
    <property type="match status" value="1"/>
</dbReference>
<dbReference type="SUPFAM" id="SSF49493">
    <property type="entry name" value="HSP40/DnaJ peptide-binding domain"/>
    <property type="match status" value="2"/>
</dbReference>
<dbReference type="FunFam" id="2.60.260.20:FF:000005">
    <property type="entry name" value="Chaperone protein dnaJ 1, mitochondrial"/>
    <property type="match status" value="1"/>
</dbReference>
<dbReference type="AlphaFoldDB" id="A0A7W0HJB9"/>
<dbReference type="InterPro" id="IPR018253">
    <property type="entry name" value="DnaJ_domain_CS"/>
</dbReference>
<dbReference type="Pfam" id="PF01556">
    <property type="entry name" value="DnaJ_C"/>
    <property type="match status" value="1"/>
</dbReference>
<keyword evidence="2" id="KW-0677">Repeat</keyword>
<dbReference type="CDD" id="cd10747">
    <property type="entry name" value="DnaJ_C"/>
    <property type="match status" value="1"/>
</dbReference>